<proteinExistence type="predicted"/>
<dbReference type="EMBL" id="JANEYF010001731">
    <property type="protein sequence ID" value="KAJ8958361.1"/>
    <property type="molecule type" value="Genomic_DNA"/>
</dbReference>
<feature type="domain" description="DDE-1" evidence="1">
    <location>
        <begin position="6"/>
        <end position="80"/>
    </location>
</feature>
<sequence length="100" mass="11467">MLPRLKNIPGKKVVIGDNLSSHINVTVLDLCRKHDIQFVCLPPNSTHVTQPLDVALFASLKRAWKEILTQYKETHIGSRSNVLEKQHFPTLLRSLMEKIR</sequence>
<evidence type="ECO:0000313" key="2">
    <source>
        <dbReference type="EMBL" id="KAJ8958361.1"/>
    </source>
</evidence>
<dbReference type="InterPro" id="IPR036397">
    <property type="entry name" value="RNaseH_sf"/>
</dbReference>
<accession>A0AAV8Z2Q3</accession>
<dbReference type="Pfam" id="PF03184">
    <property type="entry name" value="DDE_1"/>
    <property type="match status" value="1"/>
</dbReference>
<organism evidence="2 3">
    <name type="scientific">Rhamnusium bicolor</name>
    <dbReference type="NCBI Taxonomy" id="1586634"/>
    <lineage>
        <taxon>Eukaryota</taxon>
        <taxon>Metazoa</taxon>
        <taxon>Ecdysozoa</taxon>
        <taxon>Arthropoda</taxon>
        <taxon>Hexapoda</taxon>
        <taxon>Insecta</taxon>
        <taxon>Pterygota</taxon>
        <taxon>Neoptera</taxon>
        <taxon>Endopterygota</taxon>
        <taxon>Coleoptera</taxon>
        <taxon>Polyphaga</taxon>
        <taxon>Cucujiformia</taxon>
        <taxon>Chrysomeloidea</taxon>
        <taxon>Cerambycidae</taxon>
        <taxon>Lepturinae</taxon>
        <taxon>Rhagiini</taxon>
        <taxon>Rhamnusium</taxon>
    </lineage>
</organism>
<evidence type="ECO:0000313" key="3">
    <source>
        <dbReference type="Proteomes" id="UP001162156"/>
    </source>
</evidence>
<evidence type="ECO:0000259" key="1">
    <source>
        <dbReference type="Pfam" id="PF03184"/>
    </source>
</evidence>
<dbReference type="AlphaFoldDB" id="A0AAV8Z2Q3"/>
<protein>
    <recommendedName>
        <fullName evidence="1">DDE-1 domain-containing protein</fullName>
    </recommendedName>
</protein>
<gene>
    <name evidence="2" type="ORF">NQ314_006422</name>
</gene>
<comment type="caution">
    <text evidence="2">The sequence shown here is derived from an EMBL/GenBank/DDBJ whole genome shotgun (WGS) entry which is preliminary data.</text>
</comment>
<name>A0AAV8Z2Q3_9CUCU</name>
<reference evidence="2" key="1">
    <citation type="journal article" date="2023" name="Insect Mol. Biol.">
        <title>Genome sequencing provides insights into the evolution of gene families encoding plant cell wall-degrading enzymes in longhorned beetles.</title>
        <authorList>
            <person name="Shin N.R."/>
            <person name="Okamura Y."/>
            <person name="Kirsch R."/>
            <person name="Pauchet Y."/>
        </authorList>
    </citation>
    <scope>NUCLEOTIDE SEQUENCE</scope>
    <source>
        <strain evidence="2">RBIC_L_NR</strain>
    </source>
</reference>
<dbReference type="Gene3D" id="3.30.420.10">
    <property type="entry name" value="Ribonuclease H-like superfamily/Ribonuclease H"/>
    <property type="match status" value="1"/>
</dbReference>
<dbReference type="Proteomes" id="UP001162156">
    <property type="component" value="Unassembled WGS sequence"/>
</dbReference>
<dbReference type="GO" id="GO:0003676">
    <property type="term" value="F:nucleic acid binding"/>
    <property type="evidence" value="ECO:0007669"/>
    <property type="project" value="InterPro"/>
</dbReference>
<keyword evidence="3" id="KW-1185">Reference proteome</keyword>
<dbReference type="InterPro" id="IPR004875">
    <property type="entry name" value="DDE_SF_endonuclease_dom"/>
</dbReference>